<reference evidence="5" key="1">
    <citation type="submission" date="2016-04" db="EMBL/GenBank/DDBJ databases">
        <title>Full length seqeunce of a Tomato torrado virus from Italy (T795) isolated in central Italy in 2001.</title>
        <authorList>
            <person name="Nerva L."/>
            <person name="Ciuffo M."/>
            <person name="Turina M."/>
        </authorList>
    </citation>
    <scope>NUCLEOTIDE SEQUENCE</scope>
    <source>
        <strain evidence="5">T795</strain>
    </source>
</reference>
<protein>
    <submittedName>
        <fullName evidence="5">Polyprotein</fullName>
    </submittedName>
</protein>
<proteinExistence type="predicted"/>
<dbReference type="GO" id="GO:0044423">
    <property type="term" value="C:virion component"/>
    <property type="evidence" value="ECO:0007669"/>
    <property type="project" value="UniProtKB-KW"/>
</dbReference>
<keyword evidence="2" id="KW-0813">Transport</keyword>
<dbReference type="GO" id="GO:0046740">
    <property type="term" value="P:transport of virus in host, cell to cell"/>
    <property type="evidence" value="ECO:0007669"/>
    <property type="project" value="UniProtKB-KW"/>
</dbReference>
<dbReference type="InterPro" id="IPR029053">
    <property type="entry name" value="Viral_coat"/>
</dbReference>
<organism evidence="5">
    <name type="scientific">Tomato torrado virus</name>
    <dbReference type="NCBI Taxonomy" id="370833"/>
    <lineage>
        <taxon>Viruses</taxon>
        <taxon>Riboviria</taxon>
        <taxon>Orthornavirae</taxon>
        <taxon>Pisuviricota</taxon>
        <taxon>Pisoniviricetes</taxon>
        <taxon>Picornavirales</taxon>
        <taxon>Secoviridae</taxon>
        <taxon>Torradovirus</taxon>
        <taxon>Torradovirus lycopersici</taxon>
    </lineage>
</organism>
<dbReference type="Pfam" id="PF00803">
    <property type="entry name" value="3A"/>
    <property type="match status" value="1"/>
</dbReference>
<dbReference type="SUPFAM" id="SSF88633">
    <property type="entry name" value="Positive stranded ssRNA viruses"/>
    <property type="match status" value="1"/>
</dbReference>
<comment type="subcellular location">
    <subcellularLocation>
        <location evidence="1">Virion</location>
    </subcellularLocation>
</comment>
<keyword evidence="3" id="KW-0946">Virion</keyword>
<dbReference type="Gene3D" id="2.60.120.20">
    <property type="match status" value="2"/>
</dbReference>
<keyword evidence="4" id="KW-0916">Viral movement protein</keyword>
<evidence type="ECO:0000256" key="3">
    <source>
        <dbReference type="ARBA" id="ARBA00022844"/>
    </source>
</evidence>
<name>A0A1L5SM81_9SECO</name>
<dbReference type="EMBL" id="KX132809">
    <property type="protein sequence ID" value="APP18150.1"/>
    <property type="molecule type" value="Genomic_RNA"/>
</dbReference>
<sequence length="1198" mass="133599">MMMSSVAGQRRGPSDKSAAVSEQLIAQITAAVEAGNKNLLRKLGMGSFGILYGAQEKKAMELFDPEDVHNITSLWSSFKKTFTSSRDHGNLFFHLYGVMFFMVPHVHGGEGSVKISLCSSNDPTNPVLQEKVLYFSGGAQAVLMSPTITLPFVKRGPMFYYTMECLGTRAQIPCSVVAIWKQKIDIRSAIYSKQETMSWAIEALHRPQFFQDRQEAAQYISSVYSNATSSATDSVLPFVGAQLGDTKMNVPSEARMIRSSSLRVPMLKVQSKRFSSMEIPSTSTAHLLGTTRDETVIQEESRHEEEGDDGVLFPVKRAQGLNYSHVWDNLGIESFVDVELPENWDELSVRQQVAAAMIAFANKGVCLVPKHIINRDKHNIHLENITEHNYLVILERYGIVNAGSLARTENWYNLTLAQRVEELIYQRDDAYFMFGDNTNPYPPFDCYDGLTLKVRSELERVAKEQARQRFYKEAAKAQVKNKVAQTSVEEIPSTSFATKVAMESGSVDSMKIAIQAEAANEAVKPNEVMFEFGQEMNNEGATELELQQPACVASNSFFNVGVFEFAWKKSSSVAAEVLSLALPAALFGKSKEMSMGSQMLKYYDAALIMYKVILYISGMGAISGQLALVWDECNVLNRKKEFINIASLYASKHRLVSASEQSSGEFCFTPTGIGKFVPLDPASGAYDLGSIRVFVTHPLASATELESIPCHIHLQCKVLSTNIMQPPRLRAQAQFGMKPDQTHFPRFPTNQVLLHYNWGVAASMGTTLVSIFSPSGIYESDGTLQPSLLGNIARNCKWWTGTCVFEICIEKTQFHSGSLAIGLGTLNTSMSTPHDILNMPHVICNLEMGRKFYFRCTITNWNGKNLLTTGRKSSLPRPKHMSHMRLFATVLKPLVSTSIHLDTVGVTVQLKCIEDLVLGGTVSVKPIYGHWTKGKNAVDFLFSEMDLSQRKEIEKLRKENVETFDEKGKKQPQVQVPLRDKFSYGAVQYFVMNWKDEERLLVLPCAPWSVRFPQGALVQEAITCPFIDWCSSFCYWSGSLEYTIIVHRVQTSNNIGGVLNITLDSSGYPFPLGISKGAYVVSAGGGAKWAFTYGMSDNIFSFVVHDDEFFPRRHTKARAIDPNASRIMTLQDRLGNLIINLPAKDVISSLEILVKPGPDFKLQLAQAPSANHEKHLGDMQTHTYLYTSDFSELRSFEN</sequence>
<accession>A0A1L5SM81</accession>
<dbReference type="InterPro" id="IPR000603">
    <property type="entry name" value="MPV"/>
</dbReference>
<evidence type="ECO:0000256" key="2">
    <source>
        <dbReference type="ARBA" id="ARBA00022448"/>
    </source>
</evidence>
<evidence type="ECO:0000256" key="1">
    <source>
        <dbReference type="ARBA" id="ARBA00004328"/>
    </source>
</evidence>
<evidence type="ECO:0000256" key="4">
    <source>
        <dbReference type="ARBA" id="ARBA00023031"/>
    </source>
</evidence>
<evidence type="ECO:0000313" key="5">
    <source>
        <dbReference type="EMBL" id="APP18150.1"/>
    </source>
</evidence>